<reference evidence="2 3" key="1">
    <citation type="submission" date="2016-03" db="EMBL/GenBank/DDBJ databases">
        <authorList>
            <person name="Devillers H."/>
        </authorList>
    </citation>
    <scope>NUCLEOTIDE SEQUENCE [LARGE SCALE GENOMIC DNA]</scope>
    <source>
        <strain evidence="2">CBS 11717</strain>
    </source>
</reference>
<dbReference type="Gene3D" id="2.100.10.30">
    <property type="entry name" value="Jacalin-like lectin domain"/>
    <property type="match status" value="1"/>
</dbReference>
<gene>
    <name evidence="2" type="ORF">LAMI_0E04434G</name>
</gene>
<dbReference type="InterPro" id="IPR053002">
    <property type="entry name" value="Metalloproteinase_M10B"/>
</dbReference>
<protein>
    <submittedName>
        <fullName evidence="2">LAMI_0E04434g1_1</fullName>
    </submittedName>
</protein>
<evidence type="ECO:0000313" key="2">
    <source>
        <dbReference type="EMBL" id="SCU91019.1"/>
    </source>
</evidence>
<dbReference type="EMBL" id="LT598465">
    <property type="protein sequence ID" value="SCU91019.1"/>
    <property type="molecule type" value="Genomic_DNA"/>
</dbReference>
<dbReference type="GO" id="GO:0005737">
    <property type="term" value="C:cytoplasm"/>
    <property type="evidence" value="ECO:0007669"/>
    <property type="project" value="TreeGrafter"/>
</dbReference>
<dbReference type="OrthoDB" id="74460at2759"/>
<evidence type="ECO:0000313" key="3">
    <source>
        <dbReference type="Proteomes" id="UP000191024"/>
    </source>
</evidence>
<dbReference type="PANTHER" id="PTHR21054">
    <property type="entry name" value="ZINC METALLOPROTEINASE-RELATED"/>
    <property type="match status" value="1"/>
</dbReference>
<dbReference type="InterPro" id="IPR036404">
    <property type="entry name" value="Jacalin-like_lectin_dom_sf"/>
</dbReference>
<dbReference type="Pfam" id="PF12044">
    <property type="entry name" value="Metallopep"/>
    <property type="match status" value="1"/>
</dbReference>
<dbReference type="InterPro" id="IPR021917">
    <property type="entry name" value="Unchr_Zn-peptidase-like"/>
</dbReference>
<dbReference type="AlphaFoldDB" id="A0A1G4JKD0"/>
<dbReference type="InterPro" id="IPR001229">
    <property type="entry name" value="Jacalin-like_lectin_dom"/>
</dbReference>
<dbReference type="Pfam" id="PF01419">
    <property type="entry name" value="Jacalin"/>
    <property type="match status" value="1"/>
</dbReference>
<dbReference type="SUPFAM" id="SSF51101">
    <property type="entry name" value="Mannose-binding lectins"/>
    <property type="match status" value="1"/>
</dbReference>
<dbReference type="Proteomes" id="UP000191024">
    <property type="component" value="Chromosome E"/>
</dbReference>
<keyword evidence="3" id="KW-1185">Reference proteome</keyword>
<proteinExistence type="predicted"/>
<name>A0A1G4JKD0_9SACH</name>
<evidence type="ECO:0000259" key="1">
    <source>
        <dbReference type="PROSITE" id="PS51752"/>
    </source>
</evidence>
<accession>A0A1G4JKD0</accession>
<organism evidence="2 3">
    <name type="scientific">Lachancea mirantina</name>
    <dbReference type="NCBI Taxonomy" id="1230905"/>
    <lineage>
        <taxon>Eukaryota</taxon>
        <taxon>Fungi</taxon>
        <taxon>Dikarya</taxon>
        <taxon>Ascomycota</taxon>
        <taxon>Saccharomycotina</taxon>
        <taxon>Saccharomycetes</taxon>
        <taxon>Saccharomycetales</taxon>
        <taxon>Saccharomycetaceae</taxon>
        <taxon>Lachancea</taxon>
    </lineage>
</organism>
<sequence>MKELVIYNLNDNSEVFSPCIVVHGKCSAGNTSSIQVQHPQLPPLNYAINDGGFKCVVLLLPGANRLTFITNTNISKTVTCTYSAMLQDAPIHLCLLVGRDSPLQYDSPQSQIRREGGNNIDMAIRKLRLGARLMQAFTAEQMLRNGFGPRTFQFVEEYEVDTTFRRSELRNRIKVHILPCDKTAAQLRDPNLAQQNPKASDAGGLFGIAMDALRRYGGPFTSGAKPVQAAVMFLDTHWDRKINLLTAHAALGGGDDSIKLAIFGSHGLFSWPLYIEDVPAYLTDDTRTSTDEVANDANECGTHWETLVVTLGAFMHEIGHLLGSPHRENGVMLRDYVTLNRSFLTREAFSVRTNSTGAKPPILPREECTWNRIDLLKFLYHASFTTPQDFYDPSFMRPGRLNNPNTASPILLPLPNECICLKSETGIFCIELVCDDLARAHIEYLPQSLGGTGPQKEIILSLDELRSRLPPDFAKFRNSFKLRAIAVNSGEEEWSDLPLLLANSFIDMSPYGLPNISGVKTSLYGDPNRGRDVGVIPFDGRKVGAVRVYFGAALDGIRVYMSRNEKSTPSVPPRTYMGKITEALQSVRIDHPTNANNTSSLFGNETNNFADVVFEPGEYLAGFNVRSGAWIDAVQVISSTGRLSQYFGNANGGGKHQLLPPHNQQILGLYGRLGQWVDGIGLVYGSF</sequence>
<dbReference type="PANTHER" id="PTHR21054:SF2">
    <property type="entry name" value="MIP04191P"/>
    <property type="match status" value="1"/>
</dbReference>
<dbReference type="PROSITE" id="PS51752">
    <property type="entry name" value="JACALIN_LECTIN"/>
    <property type="match status" value="1"/>
</dbReference>
<feature type="domain" description="Jacalin-type lectin" evidence="1">
    <location>
        <begin position="518"/>
        <end position="686"/>
    </location>
</feature>